<dbReference type="AlphaFoldDB" id="A5BDG0"/>
<evidence type="ECO:0000256" key="1">
    <source>
        <dbReference type="SAM" id="MobiDB-lite"/>
    </source>
</evidence>
<name>A5BDG0_VITVI</name>
<accession>A5BDG0</accession>
<proteinExistence type="predicted"/>
<feature type="region of interest" description="Disordered" evidence="1">
    <location>
        <begin position="168"/>
        <end position="215"/>
    </location>
</feature>
<gene>
    <name evidence="2" type="ORF">VITISV_029244</name>
</gene>
<evidence type="ECO:0000313" key="2">
    <source>
        <dbReference type="EMBL" id="CAN76749.1"/>
    </source>
</evidence>
<organism evidence="2">
    <name type="scientific">Vitis vinifera</name>
    <name type="common">Grape</name>
    <dbReference type="NCBI Taxonomy" id="29760"/>
    <lineage>
        <taxon>Eukaryota</taxon>
        <taxon>Viridiplantae</taxon>
        <taxon>Streptophyta</taxon>
        <taxon>Embryophyta</taxon>
        <taxon>Tracheophyta</taxon>
        <taxon>Spermatophyta</taxon>
        <taxon>Magnoliopsida</taxon>
        <taxon>eudicotyledons</taxon>
        <taxon>Gunneridae</taxon>
        <taxon>Pentapetalae</taxon>
        <taxon>rosids</taxon>
        <taxon>Vitales</taxon>
        <taxon>Vitaceae</taxon>
        <taxon>Viteae</taxon>
        <taxon>Vitis</taxon>
    </lineage>
</organism>
<feature type="compositionally biased region" description="Basic and acidic residues" evidence="1">
    <location>
        <begin position="168"/>
        <end position="178"/>
    </location>
</feature>
<reference evidence="2" key="1">
    <citation type="journal article" date="2007" name="PLoS ONE">
        <title>The first genome sequence of an elite grapevine cultivar (Pinot noir Vitis vinifera L.): coping with a highly heterozygous genome.</title>
        <authorList>
            <person name="Velasco R."/>
            <person name="Zharkikh A."/>
            <person name="Troggio M."/>
            <person name="Cartwright D.A."/>
            <person name="Cestaro A."/>
            <person name="Pruss D."/>
            <person name="Pindo M."/>
            <person name="FitzGerald L.M."/>
            <person name="Vezzulli S."/>
            <person name="Reid J."/>
            <person name="Malacarne G."/>
            <person name="Iliev D."/>
            <person name="Coppola G."/>
            <person name="Wardell B."/>
            <person name="Micheletti D."/>
            <person name="Macalma T."/>
            <person name="Facci M."/>
            <person name="Mitchell J.T."/>
            <person name="Perazzolli M."/>
            <person name="Eldredge G."/>
            <person name="Gatto P."/>
            <person name="Oyzerski R."/>
            <person name="Moretto M."/>
            <person name="Gutin N."/>
            <person name="Stefanini M."/>
            <person name="Chen Y."/>
            <person name="Segala C."/>
            <person name="Davenport C."/>
            <person name="Dematte L."/>
            <person name="Mraz A."/>
            <person name="Battilana J."/>
            <person name="Stormo K."/>
            <person name="Costa F."/>
            <person name="Tao Q."/>
            <person name="Si-Ammour A."/>
            <person name="Harkins T."/>
            <person name="Lackey A."/>
            <person name="Perbost C."/>
            <person name="Taillon B."/>
            <person name="Stella A."/>
            <person name="Solovyev V."/>
            <person name="Fawcett J.A."/>
            <person name="Sterck L."/>
            <person name="Vandepoele K."/>
            <person name="Grando S.M."/>
            <person name="Toppo S."/>
            <person name="Moser C."/>
            <person name="Lanchbury J."/>
            <person name="Bogden R."/>
            <person name="Skolnick M."/>
            <person name="Sgaramella V."/>
            <person name="Bhatnagar S.K."/>
            <person name="Fontana P."/>
            <person name="Gutin A."/>
            <person name="Van de Peer Y."/>
            <person name="Salamini F."/>
            <person name="Viola R."/>
        </authorList>
    </citation>
    <scope>NUCLEOTIDE SEQUENCE</scope>
</reference>
<dbReference type="EMBL" id="AM455405">
    <property type="protein sequence ID" value="CAN76749.1"/>
    <property type="molecule type" value="Genomic_DNA"/>
</dbReference>
<protein>
    <submittedName>
        <fullName evidence="2">Uncharacterized protein</fullName>
    </submittedName>
</protein>
<sequence>MDVSMESKSLPSVGYSRKSYLQTTSQRLARDKLVHLNGWRSLALPSVGPGGLQGDFGDLDIKYLKKNISKYLKKNISKCRLHISGSFRRTPRHCAKWLRNSRGKRYQQIRICLTEEVETPSFPIRICLLDVIHPEKVELRPDRMAVVIHPEKVELRPGIMAAVIHQEKVERRKGDRPRVHGVGTHPDQLHPDSPKGYATRSPIRTPLGRSTRHLRTSHTRTIAYPIRICCPDH</sequence>